<dbReference type="Proteomes" id="UP000189114">
    <property type="component" value="Unassembled WGS sequence"/>
</dbReference>
<protein>
    <recommendedName>
        <fullName evidence="3">DUF2827 domain-containing protein</fullName>
    </recommendedName>
</protein>
<evidence type="ECO:0008006" key="3">
    <source>
        <dbReference type="Google" id="ProtNLM"/>
    </source>
</evidence>
<sequence>MRKYKIGISLNLETNNPDIWSNGAHQNVIFLYQLFKMSEIVEDVVLVSWGPEKRSTPPSGFMLDDLDLQFAYIDDVIDELDVLIEGTISIEPHQVERMHSHNGKVVCYKMGNDFVTDVENFLFDKQATRVFNGAMFDSVWLIPQNENTCRSYFSIMYHCPSYVVPAIWSPLFCDKVIKRIKDQHNIDFGYRPNIDSMGRRIACFEPNLIMTKTSFMSILICEQAYRTAPEKIQHFYACNTYDKKDNPTFFNFIGRTDMVRNNIMTVEGRYQMPDFLSRYVDIVLSHQWESGLNYAYNDALYGGYPFIHNSKLLPKGVGYYYDQFDAFDGARVLLDVIENHDKRHQAYVERANEYLDSLLPTNPVNVYLYEKEIKRLFEQ</sequence>
<organism evidence="1 2">
    <name type="scientific">Rodentibacter caecimuris</name>
    <dbReference type="NCBI Taxonomy" id="1796644"/>
    <lineage>
        <taxon>Bacteria</taxon>
        <taxon>Pseudomonadati</taxon>
        <taxon>Pseudomonadota</taxon>
        <taxon>Gammaproteobacteria</taxon>
        <taxon>Pasteurellales</taxon>
        <taxon>Pasteurellaceae</taxon>
        <taxon>Rodentibacter</taxon>
    </lineage>
</organism>
<evidence type="ECO:0000313" key="2">
    <source>
        <dbReference type="Proteomes" id="UP000189114"/>
    </source>
</evidence>
<dbReference type="EMBL" id="MLAE01000012">
    <property type="protein sequence ID" value="OOF79367.1"/>
    <property type="molecule type" value="Genomic_DNA"/>
</dbReference>
<dbReference type="InterPro" id="IPR021234">
    <property type="entry name" value="DUF2827"/>
</dbReference>
<name>A0A1V3KNX1_9PAST</name>
<accession>A0A1V3KNX1</accession>
<dbReference type="RefSeq" id="WP_077586209.1">
    <property type="nucleotide sequence ID" value="NZ_MLAE01000012.1"/>
</dbReference>
<evidence type="ECO:0000313" key="1">
    <source>
        <dbReference type="EMBL" id="OOF79367.1"/>
    </source>
</evidence>
<dbReference type="Pfam" id="PF10933">
    <property type="entry name" value="DUF2827"/>
    <property type="match status" value="1"/>
</dbReference>
<reference evidence="2" key="1">
    <citation type="submission" date="2016-10" db="EMBL/GenBank/DDBJ databases">
        <title>Rodentibacter gen. nov. and new species.</title>
        <authorList>
            <person name="Christensen H."/>
        </authorList>
    </citation>
    <scope>NUCLEOTIDE SEQUENCE [LARGE SCALE GENOMIC DNA]</scope>
    <source>
        <strain evidence="2">Ppn152</strain>
    </source>
</reference>
<proteinExistence type="predicted"/>
<gene>
    <name evidence="1" type="ORF">BKG96_02425</name>
</gene>
<dbReference type="AlphaFoldDB" id="A0A1V3KNX1"/>
<comment type="caution">
    <text evidence="1">The sequence shown here is derived from an EMBL/GenBank/DDBJ whole genome shotgun (WGS) entry which is preliminary data.</text>
</comment>